<evidence type="ECO:0000313" key="1">
    <source>
        <dbReference type="EMBL" id="EGC33852.1"/>
    </source>
</evidence>
<dbReference type="RefSeq" id="XP_003289590.1">
    <property type="nucleotide sequence ID" value="XM_003289542.1"/>
</dbReference>
<proteinExistence type="predicted"/>
<accession>F0ZQ98</accession>
<organism evidence="1 2">
    <name type="scientific">Dictyostelium purpureum</name>
    <name type="common">Slime mold</name>
    <dbReference type="NCBI Taxonomy" id="5786"/>
    <lineage>
        <taxon>Eukaryota</taxon>
        <taxon>Amoebozoa</taxon>
        <taxon>Evosea</taxon>
        <taxon>Eumycetozoa</taxon>
        <taxon>Dictyostelia</taxon>
        <taxon>Dictyosteliales</taxon>
        <taxon>Dictyosteliaceae</taxon>
        <taxon>Dictyostelium</taxon>
    </lineage>
</organism>
<dbReference type="GeneID" id="10502796"/>
<dbReference type="Proteomes" id="UP000001064">
    <property type="component" value="Unassembled WGS sequence"/>
</dbReference>
<protein>
    <submittedName>
        <fullName evidence="1">Uncharacterized protein</fullName>
    </submittedName>
</protein>
<sequence length="175" mass="21337">MDIECSYKNKNTVLVEYYKKEIDEIINLIKKNNFCFIFFGKNNYHKYYILEHIAKQLNYQIISKQQQTPTKKENFFNIQFLETCKNYEIIIKKNQSPETFKILKFSNRSFEEIIGTLKKIYTNFESKNFFNEDNMAIFKNFYKSYNTIESFIILFDYIINSEDLSNLEKFINLYF</sequence>
<reference evidence="2" key="1">
    <citation type="journal article" date="2011" name="Genome Biol.">
        <title>Comparative genomics of the social amoebae Dictyostelium discoideum and Dictyostelium purpureum.</title>
        <authorList>
            <consortium name="US DOE Joint Genome Institute (JGI-PGF)"/>
            <person name="Sucgang R."/>
            <person name="Kuo A."/>
            <person name="Tian X."/>
            <person name="Salerno W."/>
            <person name="Parikh A."/>
            <person name="Feasley C.L."/>
            <person name="Dalin E."/>
            <person name="Tu H."/>
            <person name="Huang E."/>
            <person name="Barry K."/>
            <person name="Lindquist E."/>
            <person name="Shapiro H."/>
            <person name="Bruce D."/>
            <person name="Schmutz J."/>
            <person name="Salamov A."/>
            <person name="Fey P."/>
            <person name="Gaudet P."/>
            <person name="Anjard C."/>
            <person name="Babu M.M."/>
            <person name="Basu S."/>
            <person name="Bushmanova Y."/>
            <person name="van der Wel H."/>
            <person name="Katoh-Kurasawa M."/>
            <person name="Dinh C."/>
            <person name="Coutinho P.M."/>
            <person name="Saito T."/>
            <person name="Elias M."/>
            <person name="Schaap P."/>
            <person name="Kay R.R."/>
            <person name="Henrissat B."/>
            <person name="Eichinger L."/>
            <person name="Rivero F."/>
            <person name="Putnam N.H."/>
            <person name="West C.M."/>
            <person name="Loomis W.F."/>
            <person name="Chisholm R.L."/>
            <person name="Shaulsky G."/>
            <person name="Strassmann J.E."/>
            <person name="Queller D.C."/>
            <person name="Kuspa A."/>
            <person name="Grigoriev I.V."/>
        </authorList>
    </citation>
    <scope>NUCLEOTIDE SEQUENCE [LARGE SCALE GENOMIC DNA]</scope>
    <source>
        <strain evidence="2">QSDP1</strain>
    </source>
</reference>
<dbReference type="AlphaFoldDB" id="F0ZQ98"/>
<dbReference type="VEuPathDB" id="AmoebaDB:DICPUDRAFT_98419"/>
<dbReference type="InParanoid" id="F0ZQ98"/>
<gene>
    <name evidence="1" type="ORF">DICPUDRAFT_98419</name>
</gene>
<dbReference type="EMBL" id="GL871122">
    <property type="protein sequence ID" value="EGC33852.1"/>
    <property type="molecule type" value="Genomic_DNA"/>
</dbReference>
<name>F0ZQ98_DICPU</name>
<keyword evidence="2" id="KW-1185">Reference proteome</keyword>
<evidence type="ECO:0000313" key="2">
    <source>
        <dbReference type="Proteomes" id="UP000001064"/>
    </source>
</evidence>
<dbReference type="KEGG" id="dpp:DICPUDRAFT_98419"/>